<feature type="transmembrane region" description="Helical" evidence="6">
    <location>
        <begin position="426"/>
        <end position="449"/>
    </location>
</feature>
<feature type="transmembrane region" description="Helical" evidence="6">
    <location>
        <begin position="806"/>
        <end position="831"/>
    </location>
</feature>
<accession>T0IBR9</accession>
<evidence type="ECO:0000256" key="6">
    <source>
        <dbReference type="SAM" id="Phobius"/>
    </source>
</evidence>
<feature type="domain" description="ABC3 transporter permease C-terminal" evidence="7">
    <location>
        <begin position="722"/>
        <end position="829"/>
    </location>
</feature>
<keyword evidence="2" id="KW-1003">Cell membrane</keyword>
<comment type="caution">
    <text evidence="8">The sequence shown here is derived from an EMBL/GenBank/DDBJ whole genome shotgun (WGS) entry which is preliminary data.</text>
</comment>
<feature type="transmembrane region" description="Helical" evidence="6">
    <location>
        <begin position="480"/>
        <end position="498"/>
    </location>
</feature>
<feature type="transmembrane region" description="Helical" evidence="6">
    <location>
        <begin position="356"/>
        <end position="378"/>
    </location>
</feature>
<gene>
    <name evidence="8" type="ORF">L288_06355</name>
</gene>
<proteinExistence type="predicted"/>
<dbReference type="InterPro" id="IPR038766">
    <property type="entry name" value="Membrane_comp_ABC_pdt"/>
</dbReference>
<dbReference type="PANTHER" id="PTHR30287:SF1">
    <property type="entry name" value="INNER MEMBRANE PROTEIN"/>
    <property type="match status" value="1"/>
</dbReference>
<feature type="transmembrane region" description="Helical" evidence="6">
    <location>
        <begin position="263"/>
        <end position="289"/>
    </location>
</feature>
<dbReference type="RefSeq" id="WP_021237566.1">
    <property type="nucleotide sequence ID" value="NZ_ATHO01000055.1"/>
</dbReference>
<evidence type="ECO:0000256" key="2">
    <source>
        <dbReference type="ARBA" id="ARBA00022475"/>
    </source>
</evidence>
<evidence type="ECO:0000256" key="1">
    <source>
        <dbReference type="ARBA" id="ARBA00004651"/>
    </source>
</evidence>
<dbReference type="EMBL" id="ATHO01000055">
    <property type="protein sequence ID" value="EQB09135.1"/>
    <property type="molecule type" value="Genomic_DNA"/>
</dbReference>
<reference evidence="8 9" key="1">
    <citation type="journal article" date="2013" name="Genome Announc.">
        <title>Draft Genome Sequence of Sphingobium quisquiliarum Strain P25T, a Novel Hexachlorocyclohexane (HCH)-Degrading Bacterium Isolated from an HCH Dumpsite.</title>
        <authorList>
            <person name="Kumar Singh A."/>
            <person name="Sangwan N."/>
            <person name="Sharma A."/>
            <person name="Gupta V."/>
            <person name="Khurana J.P."/>
            <person name="Lal R."/>
        </authorList>
    </citation>
    <scope>NUCLEOTIDE SEQUENCE [LARGE SCALE GENOMIC DNA]</scope>
    <source>
        <strain evidence="8 9">P25</strain>
    </source>
</reference>
<keyword evidence="9" id="KW-1185">Reference proteome</keyword>
<evidence type="ECO:0000256" key="4">
    <source>
        <dbReference type="ARBA" id="ARBA00022989"/>
    </source>
</evidence>
<protein>
    <submittedName>
        <fullName evidence="8">ABC transporter permease</fullName>
    </submittedName>
</protein>
<feature type="transmembrane region" description="Helical" evidence="6">
    <location>
        <begin position="771"/>
        <end position="794"/>
    </location>
</feature>
<dbReference type="PANTHER" id="PTHR30287">
    <property type="entry name" value="MEMBRANE COMPONENT OF PREDICTED ABC SUPERFAMILY METABOLITE UPTAKE TRANSPORTER"/>
    <property type="match status" value="1"/>
</dbReference>
<keyword evidence="5 6" id="KW-0472">Membrane</keyword>
<evidence type="ECO:0000256" key="3">
    <source>
        <dbReference type="ARBA" id="ARBA00022692"/>
    </source>
</evidence>
<feature type="transmembrane region" description="Helical" evidence="6">
    <location>
        <begin position="399"/>
        <end position="420"/>
    </location>
</feature>
<dbReference type="PATRIC" id="fig|1329909.3.peg.1226"/>
<keyword evidence="3 6" id="KW-0812">Transmembrane</keyword>
<evidence type="ECO:0000259" key="7">
    <source>
        <dbReference type="Pfam" id="PF02687"/>
    </source>
</evidence>
<dbReference type="GO" id="GO:0005886">
    <property type="term" value="C:plasma membrane"/>
    <property type="evidence" value="ECO:0007669"/>
    <property type="project" value="UniProtKB-SubCell"/>
</dbReference>
<dbReference type="Pfam" id="PF02687">
    <property type="entry name" value="FtsX"/>
    <property type="match status" value="2"/>
</dbReference>
<evidence type="ECO:0000256" key="5">
    <source>
        <dbReference type="ARBA" id="ARBA00023136"/>
    </source>
</evidence>
<feature type="domain" description="ABC3 transporter permease C-terminal" evidence="7">
    <location>
        <begin position="266"/>
        <end position="384"/>
    </location>
</feature>
<name>T0IBR9_9SPHN</name>
<dbReference type="AlphaFoldDB" id="T0IBR9"/>
<feature type="transmembrane region" description="Helical" evidence="6">
    <location>
        <begin position="310"/>
        <end position="336"/>
    </location>
</feature>
<comment type="subcellular location">
    <subcellularLocation>
        <location evidence="1">Cell membrane</location>
        <topology evidence="1">Multi-pass membrane protein</topology>
    </subcellularLocation>
</comment>
<sequence>MSRGLGWRGCWRIARRDLHRGLRGLRLLFICLFLGVATLATIGNLTAAITGEIASKGQLLLGGDVEVAMSQREASAAEKQAFRRAGHLSETIRLRAMAQRPGQGSGGGPAAVLTELKGVDRPYPLYGTLMLRAGPAGALKAGELVIGQALADRLAVRPGQYLRYGSADFRIRDIIVDEPDRVGEGFTLGPVAITSLEGLRRTGLLQPGSLYESKYRIRLSPGTDARATGEALKRAFPAAGLEIKDRDRAAPGTSRFFERMGQFLSLIGLSALAIAGIGVGNGVTSYLAMKRDGIATLKILGASSSDITRIYLMQIGVIALLATGCGLLVGAGLPALLLMAVGGLLPVQPSFALSPWPFLVSAAYGLLVAFIFIMPPLARARTLPAAALFRETVDRRRGMDRASTIAVGVAALAAVMLALGTAREPLFAASVLGAIGAALAILLGIGLIVRRIARRMRRPRTPLLRLAIANLHRPGAQTSALVVALGLGLTLFVTLAAIQSSLSAEIRNTVPRTAPDQFVLDIPVDQRPSFQNLVARHAPGAEVNIVPTLRGTIIAYGATRVADLEELPKDAWFLRGERGVTYSDSLPEGSDLVEGQWWPRDYSGPPLVSLDREAAKVMGVGVGDRLLVSVLGREIEARIASLRQVNWETMGFNYIMVFSPNSLRGAPHSLAATITAGASKPSEAGLTRALLSAFPSISIIEVGEVVGQVTLLLGQMATAIILAGSVAILAGIAVLIGAIAASRQTRAYDSVILKTLGATRWQILGSQAIEYALLAAILAFVALALGLGAAWFVIVRIFEFTWSPDWMLVAGTLTAGGVLTLAIGLLGSIPLMSVRPARALRSL</sequence>
<dbReference type="Proteomes" id="UP000015525">
    <property type="component" value="Unassembled WGS sequence"/>
</dbReference>
<evidence type="ECO:0000313" key="9">
    <source>
        <dbReference type="Proteomes" id="UP000015525"/>
    </source>
</evidence>
<keyword evidence="4 6" id="KW-1133">Transmembrane helix</keyword>
<feature type="transmembrane region" description="Helical" evidence="6">
    <location>
        <begin position="716"/>
        <end position="740"/>
    </location>
</feature>
<dbReference type="InterPro" id="IPR003838">
    <property type="entry name" value="ABC3_permease_C"/>
</dbReference>
<organism evidence="8 9">
    <name type="scientific">Sphingobium quisquiliarum P25</name>
    <dbReference type="NCBI Taxonomy" id="1329909"/>
    <lineage>
        <taxon>Bacteria</taxon>
        <taxon>Pseudomonadati</taxon>
        <taxon>Pseudomonadota</taxon>
        <taxon>Alphaproteobacteria</taxon>
        <taxon>Sphingomonadales</taxon>
        <taxon>Sphingomonadaceae</taxon>
        <taxon>Sphingobium</taxon>
    </lineage>
</organism>
<evidence type="ECO:0000313" key="8">
    <source>
        <dbReference type="EMBL" id="EQB09135.1"/>
    </source>
</evidence>